<feature type="region of interest" description="Disordered" evidence="2">
    <location>
        <begin position="1"/>
        <end position="50"/>
    </location>
</feature>
<evidence type="ECO:0000259" key="4">
    <source>
        <dbReference type="Pfam" id="PF25023"/>
    </source>
</evidence>
<dbReference type="Gene3D" id="2.180.10.10">
    <property type="entry name" value="RHS repeat-associated core"/>
    <property type="match status" value="4"/>
</dbReference>
<dbReference type="NCBIfam" id="TIGR03696">
    <property type="entry name" value="Rhs_assc_core"/>
    <property type="match status" value="1"/>
</dbReference>
<sequence length="2993" mass="320055">MQPKDGKGVAVAEQKLSPVQSAPTPPVFDQGSARELVDQRTETSTTFLNPDGTKTIRMFAGPRYTRDASGRWVDVDTRLATGPGGRWRPQAAMDLSIAPTASDPQLASMNLQDVELGFSVSGASSSQATPSGSAAMFSDVRTASDLKLEVTNGGLKESIILKSASAPTTWTFPLTVRGLTPTLVSESGRVEFRDAKGEIRAIIPPGFMADAAFDWKTNQGPHSTNVHYRLVQDGQRWSLEVSADREWISDPSRKFPVIVDPSFVTHYLFIHDTFVSSKTWPNRDNSAMTTLNVGHWSDGENAATYIRFTDAETALHNKYILGATLNLYSIWALNCTKSALNVYPVTYSFTEGDPATFKWPGPPYGPLVATSSFARGGQCASNPDGYEGISFKPEGLKTFTRWTHFQEPWYGFALRGSTTDSNSQKIFYSAESSKQPWLDVSYSDEGAAYLLPDSKFTPPVTPTTAGGIDVVAENQGFNTWSGSYAMTGKIINLGTGATVQTVVSNVSSWGVGNVLPLDIPRVHLSIPALAAGTYRLRISMRNASGVDFNSDALGKIPTFDVDFQVLPAANPELVSWYPPNNAQSGSLTPSLFAQYFDADSAPGDPRYWFRVCNGTAAAPVGCQESNWIENSSWSVPAGVLSWSKTSFWYVALFDGANMTPLIGPFYLTPIVAQPAITHQLAGANDNADVPGVNPQVGNYSTTVVDASVATPGLPLRIERTYNSQDPRGFGASGSVGAFGPGWTTPLDQRITVDSDGSGNVVATLASGRQLRFGRNADGTYAPPPGVAITLVKGTSTWTLRDVSGEMRIFDGSGNLTSITSVDGLQQQYLYTSGRVSSIKDVVSGRSLYLTWTNNRVQFVTTDRPAAGATQPLWEYVYLSGRLRAVFCPTEACALYSVIDGSHYRSTILDDNPLAYWPLSETSGGTAANVAARKPGELAATYANVTLNQAGALAGTSDAAASFDGTKSSRLSVPDHLTTPSMAFAVELWFKAASGKNGVLYGIQNTALGTTPARYSPSLYVGTDFKLHGKFWTPTGGTQMVSAARVDDGAWHHVVLSVNVDAQTLFLDGVTVGGFTGNPVAQLDMSKAAFGYGYSTGWPAAGTGYFPFAGQLDDIAVYRHPLGPTQVAAHYATRVASHRMSQIKDANAVIATMSYDNLTGRLATLQDRHGATWAIAQPAIGDGTRSVSLSATDRETITYVFDANRGDRLVSRQDGAGTASWGYDANGFVNAYTDANGRLTGMSRDARGNVVMTSQKKAGAWHFSEAGYYLNPANPLDPRNDKIIYQSGTRNAWDLDPKNRIRYDLSTSGRITKITYPQPAGTTAFPTETFAYAAGTEAAVGGGTVPAGMLIQKVSKLGGRTDYTYDAKGNMVTSTEPLGLTTTFTRDLLGRATGQTTSAVVSDTTVTYGTTSTAYDGASRVRVETGPAVTNPITGITHTAETTYTYSRGLLAEKQTVDITGGDPARTWSYTYDTAGRLLSTTTPDNVTTSQAWNTAGDLAWQTQPSGLKLEYAYDDARRLIETTAVGAGVDPTSSQATRLVIESRAYDPAGQLASKVDANGRETTYTYFDDGLLATENRVTRDPQGNITSTVVLRENEYDHGTNLIRVTEAGGIVRDIDYDDAGNVVQETLDHAGIARSTVLRYNGASKVITERQTSGATFVTGRTAETPYLSNNNGSQLDGAGSRYADGAATMTYKFTFPQEAANGTITLEVDNQYLLEYSTDNQTWTTWRSETRDIRDGSNRDTFALPLASLLASQKTIYVRIGDSQPANGWGGALSRVWVEYARATQPAAQTTNTYDQLGRITSTTVDNAGGNPTSLTSFSHRDPRGLVRQSIDPSGNVTDFTYDANGSPATVTEPARTVWRDGVRTDNLRPVTTLGRDTFGDLTQQRDPYSATITVGYDQMSRPTTITLPTYTPPGGLPITATTTTSYYPNGKVKDSTDALNRQTSYTYDLYGRPVTKILPDPDGSGPKGRSQWIYTYDRSGELVERVDPTGGRTSATYNNLGALVTQTLVERSGPDTFYYTTTYGRDDAGYLTSITSPIAGHTTQFTNNRAGEPTKITDGEGVIRDLRYDQLGQITTQITSGTRATSYTYDTAGRLSATADHTVTSGTLSPPLRTGTFTYDASDRRTTVTSPDGRITQYGYDVHDQPTTITQRTNPADPGTAITVNLGYDALGRHTRTVDGNGNATDYTRNSWGLITDVNEPATTAPADRTFTTVYDAAGQPIKDIAPGNVIRTRTFDGLGNQLTETGTGTSAATTDRVLAYDALGRITSASSPTGTITYTWNDRGLLAGTTSPAATATFAYDAESNLTTRTDSNGTTSFTYDNASRTKTITDPLTGKTATNTYNTLGELTDTSYGLNQPSRHYTYNNRGDLTTDTLNNSTGGTVASATLTYTLDGLLQTRTTTGLAGAGTNTYSYDGLGRVTTWTRPDTQQVTYGYDNTSNRTTVTSAAGTRTYTYDTRNRLTSATGGGEPTLTNTWSPRGTLETSTTGAHAITYTNDAFDQTLQAADGTDTITYTYDALGRVSQRNSSAFGYADQTNDAHDIPATSGTTKIARDTAGTAIADNTSGTSRQLVTDPIHGDTTAAVDPTTGTLLASRSYTPYGDTYATTGQLPTGFQGGYTDPTTGLINAHARWYDPNQATFTSRDSLILTPDPVTQTNRYAYGNANPVNLADPSGHCAEDLCLAEGMVLLAIVLFASAAVITATGGFGDAADKSIISKILTAGYTLSTLMILDLVKAGYSAQDIVNKLQQSFPTDTTIQRIIDEGRTASPPSTFTPASASNLTAGHYTPTAGSTISVWRPSTVSATPPGQYVQNSVTPSIAIAIPAILNAEADGSQAQNAVVAGMASAVAASAGGPEDPSKCEAEARAGLLADLVEELASSGIPTGGSPGAPLPRGGIYALISDHGTVMRTGRTNDLKVRESRHNTDYGRSLRFVVLARTDNYDEIRGLEEIIENWYTPMLRDNRAIGLGNKNRAKYIAAAEAWLKRC</sequence>
<evidence type="ECO:0000256" key="1">
    <source>
        <dbReference type="ARBA" id="ARBA00022737"/>
    </source>
</evidence>
<evidence type="ECO:0000313" key="6">
    <source>
        <dbReference type="Proteomes" id="UP001595816"/>
    </source>
</evidence>
<comment type="caution">
    <text evidence="5">The sequence shown here is derived from an EMBL/GenBank/DDBJ whole genome shotgun (WGS) entry which is preliminary data.</text>
</comment>
<dbReference type="InterPro" id="IPR056823">
    <property type="entry name" value="TEN-like_YD-shell"/>
</dbReference>
<evidence type="ECO:0000313" key="5">
    <source>
        <dbReference type="EMBL" id="MFC4135746.1"/>
    </source>
</evidence>
<dbReference type="Pfam" id="PF20148">
    <property type="entry name" value="DUF6531"/>
    <property type="match status" value="1"/>
</dbReference>
<evidence type="ECO:0000256" key="2">
    <source>
        <dbReference type="SAM" id="MobiDB-lite"/>
    </source>
</evidence>
<dbReference type="SUPFAM" id="SSF49899">
    <property type="entry name" value="Concanavalin A-like lectins/glucanases"/>
    <property type="match status" value="1"/>
</dbReference>
<dbReference type="InterPro" id="IPR006530">
    <property type="entry name" value="YD"/>
</dbReference>
<keyword evidence="1" id="KW-0677">Repeat</keyword>
<dbReference type="Proteomes" id="UP001595816">
    <property type="component" value="Unassembled WGS sequence"/>
</dbReference>
<dbReference type="Pfam" id="PF25023">
    <property type="entry name" value="TEN_YD-shell"/>
    <property type="match status" value="3"/>
</dbReference>
<dbReference type="InterPro" id="IPR013320">
    <property type="entry name" value="ConA-like_dom_sf"/>
</dbReference>
<feature type="domain" description="DUF6531" evidence="3">
    <location>
        <begin position="692"/>
        <end position="772"/>
    </location>
</feature>
<name>A0ABV8LXI6_9ACTN</name>
<proteinExistence type="predicted"/>
<dbReference type="NCBIfam" id="TIGR01643">
    <property type="entry name" value="YD_repeat_2x"/>
    <property type="match status" value="9"/>
</dbReference>
<feature type="domain" description="Teneurin-like YD-shell" evidence="4">
    <location>
        <begin position="2000"/>
        <end position="2163"/>
    </location>
</feature>
<feature type="domain" description="Teneurin-like YD-shell" evidence="4">
    <location>
        <begin position="2388"/>
        <end position="2673"/>
    </location>
</feature>
<dbReference type="Pfam" id="PF13385">
    <property type="entry name" value="Laminin_G_3"/>
    <property type="match status" value="1"/>
</dbReference>
<reference evidence="6" key="1">
    <citation type="journal article" date="2019" name="Int. J. Syst. Evol. Microbiol.">
        <title>The Global Catalogue of Microorganisms (GCM) 10K type strain sequencing project: providing services to taxonomists for standard genome sequencing and annotation.</title>
        <authorList>
            <consortium name="The Broad Institute Genomics Platform"/>
            <consortium name="The Broad Institute Genome Sequencing Center for Infectious Disease"/>
            <person name="Wu L."/>
            <person name="Ma J."/>
        </authorList>
    </citation>
    <scope>NUCLEOTIDE SEQUENCE [LARGE SCALE GENOMIC DNA]</scope>
    <source>
        <strain evidence="6">CGMCC 4.7289</strain>
    </source>
</reference>
<evidence type="ECO:0000259" key="3">
    <source>
        <dbReference type="Pfam" id="PF20148"/>
    </source>
</evidence>
<dbReference type="Pfam" id="PF05593">
    <property type="entry name" value="RHS_repeat"/>
    <property type="match status" value="3"/>
</dbReference>
<protein>
    <submittedName>
        <fullName evidence="5">RHS repeat-associated core domain-containing protein</fullName>
    </submittedName>
</protein>
<accession>A0ABV8LXI6</accession>
<dbReference type="InterPro" id="IPR050708">
    <property type="entry name" value="T6SS_VgrG/RHS"/>
</dbReference>
<dbReference type="PANTHER" id="PTHR32305">
    <property type="match status" value="1"/>
</dbReference>
<keyword evidence="6" id="KW-1185">Reference proteome</keyword>
<gene>
    <name evidence="5" type="ORF">ACFOZ4_34475</name>
</gene>
<dbReference type="InterPro" id="IPR045351">
    <property type="entry name" value="DUF6531"/>
</dbReference>
<dbReference type="InterPro" id="IPR031325">
    <property type="entry name" value="RHS_repeat"/>
</dbReference>
<dbReference type="InterPro" id="IPR022385">
    <property type="entry name" value="Rhs_assc_core"/>
</dbReference>
<dbReference type="PANTHER" id="PTHR32305:SF15">
    <property type="entry name" value="PROTEIN RHSA-RELATED"/>
    <property type="match status" value="1"/>
</dbReference>
<feature type="domain" description="Teneurin-like YD-shell" evidence="4">
    <location>
        <begin position="2217"/>
        <end position="2378"/>
    </location>
</feature>
<organism evidence="5 6">
    <name type="scientific">Hamadaea flava</name>
    <dbReference type="NCBI Taxonomy" id="1742688"/>
    <lineage>
        <taxon>Bacteria</taxon>
        <taxon>Bacillati</taxon>
        <taxon>Actinomycetota</taxon>
        <taxon>Actinomycetes</taxon>
        <taxon>Micromonosporales</taxon>
        <taxon>Micromonosporaceae</taxon>
        <taxon>Hamadaea</taxon>
    </lineage>
</organism>
<dbReference type="EMBL" id="JBHSAY010000024">
    <property type="protein sequence ID" value="MFC4135746.1"/>
    <property type="molecule type" value="Genomic_DNA"/>
</dbReference>
<dbReference type="RefSeq" id="WP_253760727.1">
    <property type="nucleotide sequence ID" value="NZ_JAMZDZ010000001.1"/>
</dbReference>
<dbReference type="Gene3D" id="2.60.120.200">
    <property type="match status" value="1"/>
</dbReference>